<dbReference type="InterPro" id="IPR039528">
    <property type="entry name" value="DPM1-like"/>
</dbReference>
<dbReference type="InterPro" id="IPR029044">
    <property type="entry name" value="Nucleotide-diphossugar_trans"/>
</dbReference>
<evidence type="ECO:0000256" key="3">
    <source>
        <dbReference type="ARBA" id="ARBA00022679"/>
    </source>
</evidence>
<reference evidence="5" key="1">
    <citation type="submission" date="2018-06" db="EMBL/GenBank/DDBJ databases">
        <authorList>
            <person name="Zhirakovskaya E."/>
        </authorList>
    </citation>
    <scope>NUCLEOTIDE SEQUENCE</scope>
</reference>
<dbReference type="InterPro" id="IPR001173">
    <property type="entry name" value="Glyco_trans_2-like"/>
</dbReference>
<evidence type="ECO:0000313" key="5">
    <source>
        <dbReference type="EMBL" id="VAX23705.1"/>
    </source>
</evidence>
<dbReference type="FunFam" id="3.90.550.10:FF:000122">
    <property type="entry name" value="Dolichol-phosphate mannosyltransferase subunit 1"/>
    <property type="match status" value="1"/>
</dbReference>
<dbReference type="Pfam" id="PF00535">
    <property type="entry name" value="Glycos_transf_2"/>
    <property type="match status" value="1"/>
</dbReference>
<dbReference type="GO" id="GO:0009247">
    <property type="term" value="P:glycolipid biosynthetic process"/>
    <property type="evidence" value="ECO:0007669"/>
    <property type="project" value="TreeGrafter"/>
</dbReference>
<accession>A0A3B1CWU9</accession>
<dbReference type="PANTHER" id="PTHR43398">
    <property type="entry name" value="DOLICHOL-PHOSPHATE MANNOSYLTRANSFERASE SUBUNIT 1"/>
    <property type="match status" value="1"/>
</dbReference>
<evidence type="ECO:0000256" key="2">
    <source>
        <dbReference type="ARBA" id="ARBA00022676"/>
    </source>
</evidence>
<comment type="similarity">
    <text evidence="1">Belongs to the glycosyltransferase 2 family.</text>
</comment>
<feature type="domain" description="Glycosyltransferase 2-like" evidence="4">
    <location>
        <begin position="6"/>
        <end position="178"/>
    </location>
</feature>
<dbReference type="GO" id="GO:0004582">
    <property type="term" value="F:dolichyl-phosphate beta-D-mannosyltransferase activity"/>
    <property type="evidence" value="ECO:0007669"/>
    <property type="project" value="InterPro"/>
</dbReference>
<dbReference type="GO" id="GO:0016020">
    <property type="term" value="C:membrane"/>
    <property type="evidence" value="ECO:0007669"/>
    <property type="project" value="GOC"/>
</dbReference>
<dbReference type="SUPFAM" id="SSF53448">
    <property type="entry name" value="Nucleotide-diphospho-sugar transferases"/>
    <property type="match status" value="1"/>
</dbReference>
<dbReference type="EMBL" id="UOGE01000089">
    <property type="protein sequence ID" value="VAX23705.1"/>
    <property type="molecule type" value="Genomic_DNA"/>
</dbReference>
<dbReference type="CDD" id="cd06442">
    <property type="entry name" value="DPM1_like"/>
    <property type="match status" value="1"/>
</dbReference>
<keyword evidence="2" id="KW-0328">Glycosyltransferase</keyword>
<gene>
    <name evidence="5" type="ORF">MNBD_NITROSPINAE02-1762</name>
</gene>
<dbReference type="PANTHER" id="PTHR43398:SF1">
    <property type="entry name" value="DOLICHOL-PHOSPHATE MANNOSYLTRANSFERASE SUBUNIT 1"/>
    <property type="match status" value="1"/>
</dbReference>
<organism evidence="5">
    <name type="scientific">hydrothermal vent metagenome</name>
    <dbReference type="NCBI Taxonomy" id="652676"/>
    <lineage>
        <taxon>unclassified sequences</taxon>
        <taxon>metagenomes</taxon>
        <taxon>ecological metagenomes</taxon>
    </lineage>
</organism>
<keyword evidence="3" id="KW-0808">Transferase</keyword>
<evidence type="ECO:0000259" key="4">
    <source>
        <dbReference type="Pfam" id="PF00535"/>
    </source>
</evidence>
<proteinExistence type="inferred from homology"/>
<evidence type="ECO:0000256" key="1">
    <source>
        <dbReference type="ARBA" id="ARBA00006739"/>
    </source>
</evidence>
<protein>
    <recommendedName>
        <fullName evidence="4">Glycosyltransferase 2-like domain-containing protein</fullName>
    </recommendedName>
</protein>
<dbReference type="Gene3D" id="3.90.550.10">
    <property type="entry name" value="Spore Coat Polysaccharide Biosynthesis Protein SpsA, Chain A"/>
    <property type="match status" value="1"/>
</dbReference>
<dbReference type="AlphaFoldDB" id="A0A3B1CWU9"/>
<name>A0A3B1CWU9_9ZZZZ</name>
<sequence>MQKALIIIPTYNEASNIDGLIDKIFQTTVGNKYNIDFNVLVVDDNSPDGTGDKVDELGKKYPVFAIHRKQKSGLGSAYIAGFKWALGKSYDYIYEMDADLSHDPGYLLLFIEEILVNEAHCVIGSRFYKWRVSVVNWHLKRLFLSLTGHRYARYVLGQMKIYDTTSGYKCFKREALEALNLDKVLSNGYIFQLELNFRLYKKNMIIREIPIIFKDREAGDTKMSSGIIIEGLWLPLKLKILSIIKGKDF</sequence>